<organism evidence="1 2">
    <name type="scientific">Blastopirellula marina</name>
    <dbReference type="NCBI Taxonomy" id="124"/>
    <lineage>
        <taxon>Bacteria</taxon>
        <taxon>Pseudomonadati</taxon>
        <taxon>Planctomycetota</taxon>
        <taxon>Planctomycetia</taxon>
        <taxon>Pirellulales</taxon>
        <taxon>Pirellulaceae</taxon>
        <taxon>Blastopirellula</taxon>
    </lineage>
</organism>
<evidence type="ECO:0000313" key="2">
    <source>
        <dbReference type="Proteomes" id="UP000240009"/>
    </source>
</evidence>
<evidence type="ECO:0000313" key="1">
    <source>
        <dbReference type="EMBL" id="PQO39378.1"/>
    </source>
</evidence>
<gene>
    <name evidence="1" type="ORF">C5Y96_05855</name>
</gene>
<protein>
    <submittedName>
        <fullName evidence="1">Uncharacterized protein</fullName>
    </submittedName>
</protein>
<comment type="caution">
    <text evidence="1">The sequence shown here is derived from an EMBL/GenBank/DDBJ whole genome shotgun (WGS) entry which is preliminary data.</text>
</comment>
<reference evidence="1 2" key="1">
    <citation type="submission" date="2018-02" db="EMBL/GenBank/DDBJ databases">
        <title>Comparative genomes isolates from brazilian mangrove.</title>
        <authorList>
            <person name="Araujo J.E."/>
            <person name="Taketani R.G."/>
            <person name="Silva M.C.P."/>
            <person name="Loureco M.V."/>
            <person name="Andreote F.D."/>
        </authorList>
    </citation>
    <scope>NUCLEOTIDE SEQUENCE [LARGE SCALE GENOMIC DNA]</scope>
    <source>
        <strain evidence="1 2">HEX-2 MGV</strain>
    </source>
</reference>
<dbReference type="RefSeq" id="WP_105350820.1">
    <property type="nucleotide sequence ID" value="NZ_PUIA01000016.1"/>
</dbReference>
<dbReference type="Proteomes" id="UP000240009">
    <property type="component" value="Unassembled WGS sequence"/>
</dbReference>
<accession>A0A2S8G4L1</accession>
<proteinExistence type="predicted"/>
<dbReference type="AlphaFoldDB" id="A0A2S8G4L1"/>
<name>A0A2S8G4L1_9BACT</name>
<sequence>MQHTKRARKGRTLLTAEQQAEHDAKILENFNERHPVGSVVWYWHTLKPGSEVTETTVTRPAALMPSGEPVTFVEGVRGCVSIWNITEPKEAQRAHVQFKQSRAAQ</sequence>
<dbReference type="EMBL" id="PUIA01000016">
    <property type="protein sequence ID" value="PQO39378.1"/>
    <property type="molecule type" value="Genomic_DNA"/>
</dbReference>